<protein>
    <submittedName>
        <fullName evidence="2">Uncharacterized protein</fullName>
    </submittedName>
</protein>
<dbReference type="EMBL" id="JAYKXN010000002">
    <property type="protein sequence ID" value="KAK7309072.1"/>
    <property type="molecule type" value="Genomic_DNA"/>
</dbReference>
<evidence type="ECO:0000256" key="1">
    <source>
        <dbReference type="SAM" id="MobiDB-lite"/>
    </source>
</evidence>
<evidence type="ECO:0000313" key="3">
    <source>
        <dbReference type="Proteomes" id="UP001359559"/>
    </source>
</evidence>
<dbReference type="AlphaFoldDB" id="A0AAN9K1I9"/>
<evidence type="ECO:0000313" key="2">
    <source>
        <dbReference type="EMBL" id="KAK7309072.1"/>
    </source>
</evidence>
<feature type="region of interest" description="Disordered" evidence="1">
    <location>
        <begin position="130"/>
        <end position="172"/>
    </location>
</feature>
<dbReference type="PANTHER" id="PTHR36368:SF1">
    <property type="entry name" value="ATP-DEPENDENT CASEINOLYTIC PROTEASE_CROTONASE FAMILY PROTEIN"/>
    <property type="match status" value="1"/>
</dbReference>
<feature type="region of interest" description="Disordered" evidence="1">
    <location>
        <begin position="1"/>
        <end position="21"/>
    </location>
</feature>
<organism evidence="2 3">
    <name type="scientific">Clitoria ternatea</name>
    <name type="common">Butterfly pea</name>
    <dbReference type="NCBI Taxonomy" id="43366"/>
    <lineage>
        <taxon>Eukaryota</taxon>
        <taxon>Viridiplantae</taxon>
        <taxon>Streptophyta</taxon>
        <taxon>Embryophyta</taxon>
        <taxon>Tracheophyta</taxon>
        <taxon>Spermatophyta</taxon>
        <taxon>Magnoliopsida</taxon>
        <taxon>eudicotyledons</taxon>
        <taxon>Gunneridae</taxon>
        <taxon>Pentapetalae</taxon>
        <taxon>rosids</taxon>
        <taxon>fabids</taxon>
        <taxon>Fabales</taxon>
        <taxon>Fabaceae</taxon>
        <taxon>Papilionoideae</taxon>
        <taxon>50 kb inversion clade</taxon>
        <taxon>NPAAA clade</taxon>
        <taxon>indigoferoid/millettioid clade</taxon>
        <taxon>Phaseoleae</taxon>
        <taxon>Clitoria</taxon>
    </lineage>
</organism>
<accession>A0AAN9K1I9</accession>
<feature type="region of interest" description="Disordered" evidence="1">
    <location>
        <begin position="227"/>
        <end position="247"/>
    </location>
</feature>
<sequence length="376" mass="41920">MDSIPNLQAFNSQVPSSHSSFACPSEPLDVGNWFSSYEYRSPDPDSNFGVEDSAFGGNDSQKDEVVAGCVEHDYNHGEDQCFTKNLESPNSCSLLSEPPDIRNWFSSYVYESPLSDTSGLFRDEGNECREERFDSEAVNEDESRSENGHRKGCFEHNSSRVENKKGDDDSAEMKKDLTIADASYSEKILQQCMEDKTVQHNLGPAKYEETLNLNHRSPGRGHVMPLDTDISAMRPPKLSQKNDTREAKSKAEIQNDKLDLRACLAKTFSTNSTCASNKENDGFVTTRKNSGSGAKDEKTWRKPENILLEGSANTGTVPLACEKQAATKRKALSEATNIQQSNAVGITGKWQCPQIRKTNVGPAMKQLRLERWVRRI</sequence>
<proteinExistence type="predicted"/>
<dbReference type="PANTHER" id="PTHR36368">
    <property type="entry name" value="ATP-DEPENDENT CASEINOLYTIC PROTEASE/CROTONASE FAMILY PROTEIN"/>
    <property type="match status" value="1"/>
</dbReference>
<comment type="caution">
    <text evidence="2">The sequence shown here is derived from an EMBL/GenBank/DDBJ whole genome shotgun (WGS) entry which is preliminary data.</text>
</comment>
<reference evidence="2 3" key="1">
    <citation type="submission" date="2024-01" db="EMBL/GenBank/DDBJ databases">
        <title>The genomes of 5 underutilized Papilionoideae crops provide insights into root nodulation and disease resistance.</title>
        <authorList>
            <person name="Yuan L."/>
        </authorList>
    </citation>
    <scope>NUCLEOTIDE SEQUENCE [LARGE SCALE GENOMIC DNA]</scope>
    <source>
        <strain evidence="2">LY-2023</strain>
        <tissue evidence="2">Leaf</tissue>
    </source>
</reference>
<name>A0AAN9K1I9_CLITE</name>
<dbReference type="Proteomes" id="UP001359559">
    <property type="component" value="Unassembled WGS sequence"/>
</dbReference>
<gene>
    <name evidence="2" type="ORF">RJT34_05513</name>
</gene>
<keyword evidence="3" id="KW-1185">Reference proteome</keyword>